<dbReference type="EMBL" id="VMNW02000021">
    <property type="protein sequence ID" value="KAA9160565.1"/>
    <property type="molecule type" value="Genomic_DNA"/>
</dbReference>
<name>A0A5N0V3M1_9PSEU</name>
<evidence type="ECO:0000313" key="1">
    <source>
        <dbReference type="EMBL" id="KAA9160565.1"/>
    </source>
</evidence>
<gene>
    <name evidence="1" type="ORF">FPZ12_017205</name>
</gene>
<evidence type="ECO:0000313" key="2">
    <source>
        <dbReference type="Proteomes" id="UP000319769"/>
    </source>
</evidence>
<keyword evidence="2" id="KW-1185">Reference proteome</keyword>
<dbReference type="RefSeq" id="WP_144748180.1">
    <property type="nucleotide sequence ID" value="NZ_VMNW02000021.1"/>
</dbReference>
<protein>
    <submittedName>
        <fullName evidence="1">Uncharacterized protein</fullName>
    </submittedName>
</protein>
<comment type="caution">
    <text evidence="1">The sequence shown here is derived from an EMBL/GenBank/DDBJ whole genome shotgun (WGS) entry which is preliminary data.</text>
</comment>
<dbReference type="Proteomes" id="UP000319769">
    <property type="component" value="Unassembled WGS sequence"/>
</dbReference>
<organism evidence="1 2">
    <name type="scientific">Amycolatopsis acidicola</name>
    <dbReference type="NCBI Taxonomy" id="2596893"/>
    <lineage>
        <taxon>Bacteria</taxon>
        <taxon>Bacillati</taxon>
        <taxon>Actinomycetota</taxon>
        <taxon>Actinomycetes</taxon>
        <taxon>Pseudonocardiales</taxon>
        <taxon>Pseudonocardiaceae</taxon>
        <taxon>Amycolatopsis</taxon>
    </lineage>
</organism>
<sequence length="166" mass="18432">MTQQLEAIRRRLTETVVPELPESAKFAREQVLLIDAALASVIECQEHEYRYAVLEHQDYRELLGELTRLTGTPDRDVLAVLDEAGPDTAAGAVPLTAITARTRRMKVLAERLHGELTSQATEQGSRAFGLMARLAARQVAREASWFRLAGFTKDSASIGQLLEESR</sequence>
<proteinExistence type="predicted"/>
<dbReference type="AlphaFoldDB" id="A0A5N0V3M1"/>
<accession>A0A5N0V3M1</accession>
<dbReference type="OrthoDB" id="4578522at2"/>
<reference evidence="1" key="1">
    <citation type="submission" date="2019-09" db="EMBL/GenBank/DDBJ databases">
        <authorList>
            <person name="Teo W.F.A."/>
            <person name="Duangmal K."/>
        </authorList>
    </citation>
    <scope>NUCLEOTIDE SEQUENCE [LARGE SCALE GENOMIC DNA]</scope>
    <source>
        <strain evidence="1">K81G1</strain>
    </source>
</reference>